<evidence type="ECO:0000313" key="3">
    <source>
        <dbReference type="EMBL" id="GFN09837.1"/>
    </source>
</evidence>
<proteinExistence type="predicted"/>
<dbReference type="SUPFAM" id="SSF53098">
    <property type="entry name" value="Ribonuclease H-like"/>
    <property type="match status" value="1"/>
</dbReference>
<evidence type="ECO:0000313" key="4">
    <source>
        <dbReference type="Proteomes" id="UP000498740"/>
    </source>
</evidence>
<organism evidence="3 4">
    <name type="scientific">Streptomyces microflavus</name>
    <name type="common">Streptomyces lipmanii</name>
    <dbReference type="NCBI Taxonomy" id="1919"/>
    <lineage>
        <taxon>Bacteria</taxon>
        <taxon>Bacillati</taxon>
        <taxon>Actinomycetota</taxon>
        <taxon>Actinomycetes</taxon>
        <taxon>Kitasatosporales</taxon>
        <taxon>Streptomycetaceae</taxon>
        <taxon>Streptomyces</taxon>
    </lineage>
</organism>
<dbReference type="RefSeq" id="WP_190167778.1">
    <property type="nucleotide sequence ID" value="NZ_BMUG01000016.1"/>
</dbReference>
<dbReference type="PANTHER" id="PTHR46889:SF4">
    <property type="entry name" value="TRANSPOSASE INSO FOR INSERTION SEQUENCE ELEMENT IS911B-RELATED"/>
    <property type="match status" value="1"/>
</dbReference>
<dbReference type="Pfam" id="PF13683">
    <property type="entry name" value="rve_3"/>
    <property type="match status" value="1"/>
</dbReference>
<dbReference type="InterPro" id="IPR036397">
    <property type="entry name" value="RNaseH_sf"/>
</dbReference>
<dbReference type="InterPro" id="IPR001584">
    <property type="entry name" value="Integrase_cat-core"/>
</dbReference>
<reference evidence="3 4" key="1">
    <citation type="submission" date="2020-05" db="EMBL/GenBank/DDBJ databases">
        <title>Whole genome shotgun sequence of Streptomyces microflavus NBRC 13062.</title>
        <authorList>
            <person name="Komaki H."/>
            <person name="Tamura T."/>
        </authorList>
    </citation>
    <scope>NUCLEOTIDE SEQUENCE [LARGE SCALE GENOMIC DNA]</scope>
    <source>
        <strain evidence="3 4">NBRC 13062</strain>
    </source>
</reference>
<dbReference type="PANTHER" id="PTHR46889">
    <property type="entry name" value="TRANSPOSASE INSF FOR INSERTION SEQUENCE IS3B-RELATED"/>
    <property type="match status" value="1"/>
</dbReference>
<dbReference type="Proteomes" id="UP000498740">
    <property type="component" value="Unassembled WGS sequence"/>
</dbReference>
<dbReference type="Gene3D" id="3.30.420.10">
    <property type="entry name" value="Ribonuclease H-like superfamily/Ribonuclease H"/>
    <property type="match status" value="1"/>
</dbReference>
<comment type="caution">
    <text evidence="3">The sequence shown here is derived from an EMBL/GenBank/DDBJ whole genome shotgun (WGS) entry which is preliminary data.</text>
</comment>
<name>A0A7J0D6W1_STRMI</name>
<dbReference type="EMBL" id="BLWD01000003">
    <property type="protein sequence ID" value="GFN09837.1"/>
    <property type="molecule type" value="Genomic_DNA"/>
</dbReference>
<sequence length="173" mass="18715">MPGRHLSGLRLDESHFDAGSQYISFRLAGHLDAAGIAASIGSVGDVYDNALMESTIGLFKTEVIKPQRTWKTLSHVEFATAEWVDRYNHRRLHAEIGTSRPSNTRPTTTEQPRNPSSQPPTEISTEPGGGSVSAHLVAVVAQQSAGSWSSWPVVLVVCDLQDLPPRFDIGSAP</sequence>
<dbReference type="GO" id="GO:0003676">
    <property type="term" value="F:nucleic acid binding"/>
    <property type="evidence" value="ECO:0007669"/>
    <property type="project" value="InterPro"/>
</dbReference>
<dbReference type="AlphaFoldDB" id="A0A7J0D6W1"/>
<dbReference type="InterPro" id="IPR012337">
    <property type="entry name" value="RNaseH-like_sf"/>
</dbReference>
<dbReference type="GO" id="GO:0015074">
    <property type="term" value="P:DNA integration"/>
    <property type="evidence" value="ECO:0007669"/>
    <property type="project" value="InterPro"/>
</dbReference>
<accession>A0A7J0D6W1</accession>
<feature type="compositionally biased region" description="Low complexity" evidence="1">
    <location>
        <begin position="98"/>
        <end position="109"/>
    </location>
</feature>
<gene>
    <name evidence="3" type="ORF">Smic_83930</name>
</gene>
<dbReference type="InterPro" id="IPR050900">
    <property type="entry name" value="Transposase_IS3/IS150/IS904"/>
</dbReference>
<evidence type="ECO:0000259" key="2">
    <source>
        <dbReference type="Pfam" id="PF13683"/>
    </source>
</evidence>
<feature type="domain" description="Integrase catalytic" evidence="2">
    <location>
        <begin position="35"/>
        <end position="99"/>
    </location>
</feature>
<feature type="region of interest" description="Disordered" evidence="1">
    <location>
        <begin position="94"/>
        <end position="130"/>
    </location>
</feature>
<evidence type="ECO:0000256" key="1">
    <source>
        <dbReference type="SAM" id="MobiDB-lite"/>
    </source>
</evidence>
<protein>
    <recommendedName>
        <fullName evidence="2">Integrase catalytic domain-containing protein</fullName>
    </recommendedName>
</protein>
<feature type="compositionally biased region" description="Polar residues" evidence="1">
    <location>
        <begin position="110"/>
        <end position="124"/>
    </location>
</feature>